<evidence type="ECO:0000259" key="3">
    <source>
        <dbReference type="Pfam" id="PF24481"/>
    </source>
</evidence>
<sequence>MKTTEQLWRLQELEEQLTEAKKQKKILSDGKEIQENIQEHKNLKKQYENIKISIDETQIDIKRLEQLLEQMNVKKEENRGNLYGGKINDLKQLGIMLKDQEKMESEVAETEGNLIKAIELLESYEKNGEEIYSNERKLGGQIKKMLSDRQKNIESIEKKIEELTSQLAELKTQISKKDMDLYEYIKARKNRPVAQLNEDICTGCNMDLPVMTLTLLRKGEVATCDNCGRILHKGE</sequence>
<feature type="domain" description="CT398-like coiled coil hairpin" evidence="3">
    <location>
        <begin position="10"/>
        <end position="189"/>
    </location>
</feature>
<evidence type="ECO:0008006" key="6">
    <source>
        <dbReference type="Google" id="ProtNLM"/>
    </source>
</evidence>
<feature type="domain" description="C4-type zinc ribbon" evidence="2">
    <location>
        <begin position="201"/>
        <end position="231"/>
    </location>
</feature>
<dbReference type="Pfam" id="PF02591">
    <property type="entry name" value="Zn_ribbon_9"/>
    <property type="match status" value="1"/>
</dbReference>
<feature type="coiled-coil region" evidence="1">
    <location>
        <begin position="3"/>
        <end position="81"/>
    </location>
</feature>
<dbReference type="AlphaFoldDB" id="A0A841KW84"/>
<proteinExistence type="predicted"/>
<dbReference type="RefSeq" id="WP_184312402.1">
    <property type="nucleotide sequence ID" value="NZ_JACHEN010000030.1"/>
</dbReference>
<dbReference type="Pfam" id="PF24481">
    <property type="entry name" value="CT398_CC"/>
    <property type="match status" value="1"/>
</dbReference>
<dbReference type="InterPro" id="IPR056003">
    <property type="entry name" value="CT398_CC_hairpin"/>
</dbReference>
<protein>
    <recommendedName>
        <fullName evidence="6">C4-type zinc ribbon domain-containing protein</fullName>
    </recommendedName>
</protein>
<reference evidence="4 5" key="1">
    <citation type="submission" date="2020-08" db="EMBL/GenBank/DDBJ databases">
        <title>Genomic Encyclopedia of Type Strains, Phase IV (KMG-IV): sequencing the most valuable type-strain genomes for metagenomic binning, comparative biology and taxonomic classification.</title>
        <authorList>
            <person name="Goeker M."/>
        </authorList>
    </citation>
    <scope>NUCLEOTIDE SEQUENCE [LARGE SCALE GENOMIC DNA]</scope>
    <source>
        <strain evidence="4 5">DSM 103526</strain>
    </source>
</reference>
<accession>A0A841KW84</accession>
<name>A0A841KW84_9FIRM</name>
<dbReference type="Gene3D" id="1.10.287.1490">
    <property type="match status" value="1"/>
</dbReference>
<dbReference type="Proteomes" id="UP000579281">
    <property type="component" value="Unassembled WGS sequence"/>
</dbReference>
<evidence type="ECO:0000256" key="1">
    <source>
        <dbReference type="SAM" id="Coils"/>
    </source>
</evidence>
<keyword evidence="5" id="KW-1185">Reference proteome</keyword>
<evidence type="ECO:0000313" key="4">
    <source>
        <dbReference type="EMBL" id="MBB6217894.1"/>
    </source>
</evidence>
<evidence type="ECO:0000259" key="2">
    <source>
        <dbReference type="Pfam" id="PF02591"/>
    </source>
</evidence>
<comment type="caution">
    <text evidence="4">The sequence shown here is derived from an EMBL/GenBank/DDBJ whole genome shotgun (WGS) entry which is preliminary data.</text>
</comment>
<dbReference type="InterPro" id="IPR003743">
    <property type="entry name" value="Zf-RING_7"/>
</dbReference>
<evidence type="ECO:0000313" key="5">
    <source>
        <dbReference type="Proteomes" id="UP000579281"/>
    </source>
</evidence>
<organism evidence="4 5">
    <name type="scientific">Anaerosolibacter carboniphilus</name>
    <dbReference type="NCBI Taxonomy" id="1417629"/>
    <lineage>
        <taxon>Bacteria</taxon>
        <taxon>Bacillati</taxon>
        <taxon>Bacillota</taxon>
        <taxon>Clostridia</taxon>
        <taxon>Peptostreptococcales</taxon>
        <taxon>Thermotaleaceae</taxon>
        <taxon>Anaerosolibacter</taxon>
    </lineage>
</organism>
<feature type="coiled-coil region" evidence="1">
    <location>
        <begin position="107"/>
        <end position="180"/>
    </location>
</feature>
<keyword evidence="1" id="KW-0175">Coiled coil</keyword>
<gene>
    <name evidence="4" type="ORF">HNQ80_004030</name>
</gene>
<dbReference type="EMBL" id="JACHEN010000030">
    <property type="protein sequence ID" value="MBB6217894.1"/>
    <property type="molecule type" value="Genomic_DNA"/>
</dbReference>